<keyword evidence="3" id="KW-0067">ATP-binding</keyword>
<protein>
    <submittedName>
        <fullName evidence="3">DNA helicase</fullName>
    </submittedName>
</protein>
<dbReference type="InterPro" id="IPR025476">
    <property type="entry name" value="Helitron_helicase-like"/>
</dbReference>
<organism evidence="3">
    <name type="scientific">Tanacetum cinerariifolium</name>
    <name type="common">Dalmatian daisy</name>
    <name type="synonym">Chrysanthemum cinerariifolium</name>
    <dbReference type="NCBI Taxonomy" id="118510"/>
    <lineage>
        <taxon>Eukaryota</taxon>
        <taxon>Viridiplantae</taxon>
        <taxon>Streptophyta</taxon>
        <taxon>Embryophyta</taxon>
        <taxon>Tracheophyta</taxon>
        <taxon>Spermatophyta</taxon>
        <taxon>Magnoliopsida</taxon>
        <taxon>eudicotyledons</taxon>
        <taxon>Gunneridae</taxon>
        <taxon>Pentapetalae</taxon>
        <taxon>asterids</taxon>
        <taxon>campanulids</taxon>
        <taxon>Asterales</taxon>
        <taxon>Asteraceae</taxon>
        <taxon>Asteroideae</taxon>
        <taxon>Anthemideae</taxon>
        <taxon>Anthemidinae</taxon>
        <taxon>Tanacetum</taxon>
    </lineage>
</organism>
<dbReference type="GO" id="GO:0004386">
    <property type="term" value="F:helicase activity"/>
    <property type="evidence" value="ECO:0007669"/>
    <property type="project" value="UniProtKB-KW"/>
</dbReference>
<accession>A0A699IYA1</accession>
<evidence type="ECO:0000313" key="3">
    <source>
        <dbReference type="EMBL" id="GEZ95854.1"/>
    </source>
</evidence>
<evidence type="ECO:0000259" key="2">
    <source>
        <dbReference type="Pfam" id="PF14214"/>
    </source>
</evidence>
<feature type="region of interest" description="Disordered" evidence="1">
    <location>
        <begin position="36"/>
        <end position="66"/>
    </location>
</feature>
<feature type="domain" description="Helitron helicase-like" evidence="2">
    <location>
        <begin position="271"/>
        <end position="396"/>
    </location>
</feature>
<gene>
    <name evidence="3" type="ORF">Tci_567827</name>
</gene>
<keyword evidence="3" id="KW-0347">Helicase</keyword>
<feature type="non-terminal residue" evidence="3">
    <location>
        <position position="1"/>
    </location>
</feature>
<keyword evidence="3" id="KW-0547">Nucleotide-binding</keyword>
<name>A0A699IYA1_TANCI</name>
<dbReference type="AlphaFoldDB" id="A0A699IYA1"/>
<comment type="caution">
    <text evidence="3">The sequence shown here is derived from an EMBL/GenBank/DDBJ whole genome shotgun (WGS) entry which is preliminary data.</text>
</comment>
<dbReference type="Pfam" id="PF14214">
    <property type="entry name" value="Helitron_like_N"/>
    <property type="match status" value="1"/>
</dbReference>
<keyword evidence="3" id="KW-0378">Hydrolase</keyword>
<dbReference type="EMBL" id="BKCJ010347682">
    <property type="protein sequence ID" value="GEZ95854.1"/>
    <property type="molecule type" value="Genomic_DNA"/>
</dbReference>
<proteinExistence type="predicted"/>
<evidence type="ECO:0000256" key="1">
    <source>
        <dbReference type="SAM" id="MobiDB-lite"/>
    </source>
</evidence>
<dbReference type="PANTHER" id="PTHR45786:SF74">
    <property type="entry name" value="ATP-DEPENDENT DNA HELICASE"/>
    <property type="match status" value="1"/>
</dbReference>
<dbReference type="PANTHER" id="PTHR45786">
    <property type="entry name" value="DNA BINDING PROTEIN-LIKE"/>
    <property type="match status" value="1"/>
</dbReference>
<reference evidence="3" key="1">
    <citation type="journal article" date="2019" name="Sci. Rep.">
        <title>Draft genome of Tanacetum cinerariifolium, the natural source of mosquito coil.</title>
        <authorList>
            <person name="Yamashiro T."/>
            <person name="Shiraishi A."/>
            <person name="Satake H."/>
            <person name="Nakayama K."/>
        </authorList>
    </citation>
    <scope>NUCLEOTIDE SEQUENCE</scope>
</reference>
<sequence length="409" mass="46382">SYALDSNVGDVSASLAFSRVVRRFLVDYGSTRQQTSQQSLQAFEAQSRTLDTGKPSKDGSTFQITQGSGSNVFEDYSRLCVRSANSRLSPDCPNISNVPNIRDCSTLNQTASVEGLCVNDIRNTQDVRDDFFGAKIDESINAGRGPYLFLDAHNELVQLFRIARDKCREIDVPEFKIRLYNAEGRRGYELPTSNTLGAIVFDSGLTCTTYFDVVIQHRDGPAQRVNKLHPSYMSSQFPLLFIYGQSGFHTELKLRPADGSGKAKRVTMLVYYQYQLYHRHNSYNLTFKGGRLFQQYVVGVFCCIEQNRLDFIRKKQSDISGDYLSGLYDAILRGERDGYEVGGRIILPMSFTGGPRYMYTHYLDALAICRKLGNPQFFITFTCNVNWPEIKRLCMIQDKRDLTSGIIRH</sequence>